<evidence type="ECO:0000313" key="2">
    <source>
        <dbReference type="EMBL" id="WFU67714.1"/>
    </source>
</evidence>
<reference evidence="2 3" key="1">
    <citation type="submission" date="2023-04" db="EMBL/GenBank/DDBJ databases">
        <title>Australian commercial rhizobial inoculants.</title>
        <authorList>
            <person name="Kohlmeier M.G."/>
            <person name="O'Hara G.W."/>
            <person name="Colombi E."/>
            <person name="Ramsay J.P."/>
            <person name="Terpolilli J."/>
        </authorList>
    </citation>
    <scope>NUCLEOTIDE SEQUENCE [LARGE SCALE GENOMIC DNA]</scope>
    <source>
        <strain evidence="2 3">CB627</strain>
    </source>
</reference>
<dbReference type="EMBL" id="CP121646">
    <property type="protein sequence ID" value="WFU67714.1"/>
    <property type="molecule type" value="Genomic_DNA"/>
</dbReference>
<keyword evidence="3" id="KW-1185">Reference proteome</keyword>
<feature type="compositionally biased region" description="Basic and acidic residues" evidence="1">
    <location>
        <begin position="25"/>
        <end position="36"/>
    </location>
</feature>
<organism evidence="2 3">
    <name type="scientific">Bradyrhizobium brasilense</name>
    <dbReference type="NCBI Taxonomy" id="1419277"/>
    <lineage>
        <taxon>Bacteria</taxon>
        <taxon>Pseudomonadati</taxon>
        <taxon>Pseudomonadota</taxon>
        <taxon>Alphaproteobacteria</taxon>
        <taxon>Hyphomicrobiales</taxon>
        <taxon>Nitrobacteraceae</taxon>
        <taxon>Bradyrhizobium</taxon>
    </lineage>
</organism>
<dbReference type="RefSeq" id="WP_310885863.1">
    <property type="nucleotide sequence ID" value="NZ_CP121646.1"/>
</dbReference>
<proteinExistence type="predicted"/>
<accession>A0ABY8JS86</accession>
<sequence>MFFAVALPLGFEALTASQQIPSEQQHNRAEGAKRGAEVAPATLDESHASEQATKRKEKQAQAAEHALEFLNIKLSDAIIALFTVVLAVKTAGLFKETAGLREATFKLYEAGERQLELTRKSADTAKESADVAKATLESMRDTAQRQLRAYLVVEALPFSNFEAGKTTLGHFSIRNVGQTPPHGVIMGTGVIVVPRGYIPAFDKPTSDQLRSEPNSRNSYFANEIKVDKNADRTFSQQEIDAVLSGASRLCVGGRVYYRDIFNNEWHTDFVYVSYGPDAATMIPEQYPTGNDGT</sequence>
<dbReference type="Proteomes" id="UP001221546">
    <property type="component" value="Chromosome"/>
</dbReference>
<name>A0ABY8JS86_9BRAD</name>
<evidence type="ECO:0000256" key="1">
    <source>
        <dbReference type="SAM" id="MobiDB-lite"/>
    </source>
</evidence>
<gene>
    <name evidence="2" type="ORF">QA636_20370</name>
</gene>
<feature type="compositionally biased region" description="Basic and acidic residues" evidence="1">
    <location>
        <begin position="44"/>
        <end position="54"/>
    </location>
</feature>
<evidence type="ECO:0000313" key="3">
    <source>
        <dbReference type="Proteomes" id="UP001221546"/>
    </source>
</evidence>
<feature type="region of interest" description="Disordered" evidence="1">
    <location>
        <begin position="18"/>
        <end position="58"/>
    </location>
</feature>
<protein>
    <submittedName>
        <fullName evidence="2">Uncharacterized protein</fullName>
    </submittedName>
</protein>